<keyword evidence="1" id="KW-0418">Kinase</keyword>
<dbReference type="EMBL" id="JALPQF010000025">
    <property type="protein sequence ID" value="MCK8482240.1"/>
    <property type="molecule type" value="Genomic_DNA"/>
</dbReference>
<reference evidence="1" key="1">
    <citation type="submission" date="2022-04" db="EMBL/GenBank/DDBJ databases">
        <authorList>
            <person name="Ren T."/>
        </authorList>
    </citation>
    <scope>NUCLEOTIDE SEQUENCE</scope>
    <source>
        <strain evidence="1">F63249</strain>
    </source>
</reference>
<dbReference type="Gene3D" id="3.30.420.40">
    <property type="match status" value="2"/>
</dbReference>
<dbReference type="Pfam" id="PF03702">
    <property type="entry name" value="AnmK"/>
    <property type="match status" value="1"/>
</dbReference>
<organism evidence="1 2">
    <name type="scientific">Psychroserpens algicola</name>
    <dbReference type="NCBI Taxonomy" id="1719034"/>
    <lineage>
        <taxon>Bacteria</taxon>
        <taxon>Pseudomonadati</taxon>
        <taxon>Bacteroidota</taxon>
        <taxon>Flavobacteriia</taxon>
        <taxon>Flavobacteriales</taxon>
        <taxon>Flavobacteriaceae</taxon>
        <taxon>Psychroserpens</taxon>
    </lineage>
</organism>
<dbReference type="InterPro" id="IPR005338">
    <property type="entry name" value="Anhydro_N_Ac-Mur_kinase"/>
</dbReference>
<dbReference type="NCBIfam" id="NF007144">
    <property type="entry name" value="PRK09585.2-3"/>
    <property type="match status" value="1"/>
</dbReference>
<keyword evidence="2" id="KW-1185">Reference proteome</keyword>
<proteinExistence type="predicted"/>
<keyword evidence="1" id="KW-0808">Transferase</keyword>
<name>A0ABT0HCZ2_9FLAO</name>
<accession>A0ABT0HCZ2</accession>
<comment type="caution">
    <text evidence="1">The sequence shown here is derived from an EMBL/GenBank/DDBJ whole genome shotgun (WGS) entry which is preliminary data.</text>
</comment>
<evidence type="ECO:0000313" key="1">
    <source>
        <dbReference type="EMBL" id="MCK8482240.1"/>
    </source>
</evidence>
<dbReference type="EC" id="2.7.1.170" evidence="1"/>
<dbReference type="InterPro" id="IPR043129">
    <property type="entry name" value="ATPase_NBD"/>
</dbReference>
<dbReference type="PANTHER" id="PTHR30605">
    <property type="entry name" value="ANHYDRO-N-ACETYLMURAMIC ACID KINASE"/>
    <property type="match status" value="1"/>
</dbReference>
<dbReference type="Proteomes" id="UP001203687">
    <property type="component" value="Unassembled WGS sequence"/>
</dbReference>
<protein>
    <submittedName>
        <fullName evidence="1">Anhydro-N-acetylmuramic acid kinase</fullName>
        <ecNumber evidence="1">2.7.1.170</ecNumber>
    </submittedName>
</protein>
<dbReference type="RefSeq" id="WP_248413964.1">
    <property type="nucleotide sequence ID" value="NZ_JALPQF010000025.1"/>
</dbReference>
<sequence length="352" mass="39383">MIKSSYNIVGVMSGTSLDGIDLAHISFDFDSKWTFKIHSAETIPYTDLWQQTLSNLVSLDKKAIAKIDDDYTTYLAQTIHSFILKHQLKNLDAICSHGHTALHQPEEHLTYQIGNQPKLAKLTNTKIVCDFRTQDVLLGGQGAPLVPIGDQLLFSEYDYCINLGGFANVSSEKNNQRIAYDICPVNIIMNLYTRQLGFDYDEGGQIAKSGRLNNDLLTVLNAIDFYRESPPKSLGFEWVEKQISPLLETSKLSVKDILRTCVEHIAIQITNNIKSNSKVLFTGGGTYNTFLLERIKAHKNFELIVPSKSIIEFKEALIFGLLGVLKLRGEINCLSSVTGARNDHSSGEIYYP</sequence>
<evidence type="ECO:0000313" key="2">
    <source>
        <dbReference type="Proteomes" id="UP001203687"/>
    </source>
</evidence>
<gene>
    <name evidence="1" type="ORF">MUY34_16535</name>
</gene>
<dbReference type="SUPFAM" id="SSF53067">
    <property type="entry name" value="Actin-like ATPase domain"/>
    <property type="match status" value="1"/>
</dbReference>
<dbReference type="PANTHER" id="PTHR30605:SF0">
    <property type="entry name" value="ANHYDRO-N-ACETYLMURAMIC ACID KINASE"/>
    <property type="match status" value="1"/>
</dbReference>
<dbReference type="GO" id="GO:0016301">
    <property type="term" value="F:kinase activity"/>
    <property type="evidence" value="ECO:0007669"/>
    <property type="project" value="UniProtKB-KW"/>
</dbReference>